<keyword evidence="6" id="KW-1015">Disulfide bond</keyword>
<dbReference type="InterPro" id="IPR036312">
    <property type="entry name" value="Bifun_inhib/LTP/seed_sf"/>
</dbReference>
<keyword evidence="9" id="KW-0812">Transmembrane</keyword>
<dbReference type="FunFam" id="1.10.110.10:FF:000001">
    <property type="entry name" value="Bifunctional inhibitor/lipid-transfer protein/seed storage 2S albumin superfamily protein"/>
    <property type="match status" value="1"/>
</dbReference>
<evidence type="ECO:0000259" key="11">
    <source>
        <dbReference type="SMART" id="SM00499"/>
    </source>
</evidence>
<keyword evidence="7" id="KW-0325">Glycoprotein</keyword>
<feature type="chain" id="PRO_5013134611" evidence="10">
    <location>
        <begin position="18"/>
        <end position="147"/>
    </location>
</feature>
<feature type="domain" description="Bifunctional inhibitor/plant lipid transfer protein/seed storage helical" evidence="11">
    <location>
        <begin position="31"/>
        <end position="109"/>
    </location>
</feature>
<accession>A0A1Q3B337</accession>
<gene>
    <name evidence="12" type="ORF">CFOL_v3_05912</name>
</gene>
<dbReference type="InterPro" id="IPR000528">
    <property type="entry name" value="Plant_nsLTP"/>
</dbReference>
<keyword evidence="5 10" id="KW-0732">Signal</keyword>
<dbReference type="GO" id="GO:0005886">
    <property type="term" value="C:plasma membrane"/>
    <property type="evidence" value="ECO:0007669"/>
    <property type="project" value="UniProtKB-SubCell"/>
</dbReference>
<evidence type="ECO:0000256" key="5">
    <source>
        <dbReference type="ARBA" id="ARBA00022729"/>
    </source>
</evidence>
<dbReference type="InterPro" id="IPR043325">
    <property type="entry name" value="LTSS"/>
</dbReference>
<comment type="subcellular location">
    <subcellularLocation>
        <location evidence="1">Cell membrane</location>
        <topology evidence="1">Lipid-anchor</topology>
        <topology evidence="1">GPI-anchor</topology>
    </subcellularLocation>
</comment>
<dbReference type="Proteomes" id="UP000187406">
    <property type="component" value="Unassembled WGS sequence"/>
</dbReference>
<evidence type="ECO:0000256" key="4">
    <source>
        <dbReference type="ARBA" id="ARBA00022622"/>
    </source>
</evidence>
<sequence length="147" mass="16006">MGFLVLTVVSIWSSVDGAKDSQTTPSPPVDCTNLVLSMADCLTYVQNGSTVTMPEGSCCVGLKNVLMIEPECICEVFENNATLGFVLNATKAKTLPAVCKISATSISDCGCEFNFFFGFLGFRGNIILLLMSFFLLLRLFIFWAIMQ</sequence>
<dbReference type="GO" id="GO:0008289">
    <property type="term" value="F:lipid binding"/>
    <property type="evidence" value="ECO:0007669"/>
    <property type="project" value="InterPro"/>
</dbReference>
<dbReference type="PANTHER" id="PTHR33044">
    <property type="entry name" value="BIFUNCTIONAL INHIBITOR/LIPID-TRANSFER PROTEIN/SEED STORAGE 2S ALBUMIN SUPERFAMILY PROTEIN-RELATED"/>
    <property type="match status" value="1"/>
</dbReference>
<evidence type="ECO:0000256" key="1">
    <source>
        <dbReference type="ARBA" id="ARBA00004609"/>
    </source>
</evidence>
<dbReference type="SUPFAM" id="SSF47699">
    <property type="entry name" value="Bifunctional inhibitor/lipid-transfer protein/seed storage 2S albumin"/>
    <property type="match status" value="1"/>
</dbReference>
<feature type="transmembrane region" description="Helical" evidence="9">
    <location>
        <begin position="126"/>
        <end position="146"/>
    </location>
</feature>
<evidence type="ECO:0000313" key="12">
    <source>
        <dbReference type="EMBL" id="GAV62388.1"/>
    </source>
</evidence>
<keyword evidence="3" id="KW-1003">Cell membrane</keyword>
<evidence type="ECO:0000256" key="9">
    <source>
        <dbReference type="SAM" id="Phobius"/>
    </source>
</evidence>
<evidence type="ECO:0000313" key="13">
    <source>
        <dbReference type="Proteomes" id="UP000187406"/>
    </source>
</evidence>
<dbReference type="InterPro" id="IPR016140">
    <property type="entry name" value="Bifunc_inhib/LTP/seed_store"/>
</dbReference>
<keyword evidence="9" id="KW-0472">Membrane</keyword>
<reference evidence="13" key="1">
    <citation type="submission" date="2016-04" db="EMBL/GenBank/DDBJ databases">
        <title>Cephalotus genome sequencing.</title>
        <authorList>
            <person name="Fukushima K."/>
            <person name="Hasebe M."/>
            <person name="Fang X."/>
        </authorList>
    </citation>
    <scope>NUCLEOTIDE SEQUENCE [LARGE SCALE GENOMIC DNA]</scope>
    <source>
        <strain evidence="13">cv. St1</strain>
    </source>
</reference>
<dbReference type="AlphaFoldDB" id="A0A1Q3B337"/>
<name>A0A1Q3B337_CEPFO</name>
<dbReference type="GO" id="GO:0006869">
    <property type="term" value="P:lipid transport"/>
    <property type="evidence" value="ECO:0007669"/>
    <property type="project" value="InterPro"/>
</dbReference>
<comment type="caution">
    <text evidence="12">The sequence shown here is derived from an EMBL/GenBank/DDBJ whole genome shotgun (WGS) entry which is preliminary data.</text>
</comment>
<dbReference type="SMART" id="SM00499">
    <property type="entry name" value="AAI"/>
    <property type="match status" value="1"/>
</dbReference>
<evidence type="ECO:0000256" key="3">
    <source>
        <dbReference type="ARBA" id="ARBA00022475"/>
    </source>
</evidence>
<keyword evidence="9" id="KW-1133">Transmembrane helix</keyword>
<dbReference type="Pfam" id="PF14368">
    <property type="entry name" value="LTP_2"/>
    <property type="match status" value="1"/>
</dbReference>
<dbReference type="EMBL" id="BDDD01000254">
    <property type="protein sequence ID" value="GAV62388.1"/>
    <property type="molecule type" value="Genomic_DNA"/>
</dbReference>
<organism evidence="12 13">
    <name type="scientific">Cephalotus follicularis</name>
    <name type="common">Albany pitcher plant</name>
    <dbReference type="NCBI Taxonomy" id="3775"/>
    <lineage>
        <taxon>Eukaryota</taxon>
        <taxon>Viridiplantae</taxon>
        <taxon>Streptophyta</taxon>
        <taxon>Embryophyta</taxon>
        <taxon>Tracheophyta</taxon>
        <taxon>Spermatophyta</taxon>
        <taxon>Magnoliopsida</taxon>
        <taxon>eudicotyledons</taxon>
        <taxon>Gunneridae</taxon>
        <taxon>Pentapetalae</taxon>
        <taxon>rosids</taxon>
        <taxon>fabids</taxon>
        <taxon>Oxalidales</taxon>
        <taxon>Cephalotaceae</taxon>
        <taxon>Cephalotus</taxon>
    </lineage>
</organism>
<dbReference type="GO" id="GO:0098552">
    <property type="term" value="C:side of membrane"/>
    <property type="evidence" value="ECO:0007669"/>
    <property type="project" value="UniProtKB-KW"/>
</dbReference>
<dbReference type="CDD" id="cd00010">
    <property type="entry name" value="AAI_LTSS"/>
    <property type="match status" value="1"/>
</dbReference>
<dbReference type="InParanoid" id="A0A1Q3B337"/>
<proteinExistence type="inferred from homology"/>
<feature type="signal peptide" evidence="10">
    <location>
        <begin position="1"/>
        <end position="17"/>
    </location>
</feature>
<dbReference type="PRINTS" id="PR00382">
    <property type="entry name" value="LIPIDTRNSFER"/>
</dbReference>
<protein>
    <submittedName>
        <fullName evidence="12">LTP_2 domain-containing protein</fullName>
    </submittedName>
</protein>
<evidence type="ECO:0000256" key="10">
    <source>
        <dbReference type="SAM" id="SignalP"/>
    </source>
</evidence>
<keyword evidence="4" id="KW-0336">GPI-anchor</keyword>
<dbReference type="STRING" id="3775.A0A1Q3B337"/>
<keyword evidence="13" id="KW-1185">Reference proteome</keyword>
<keyword evidence="8" id="KW-0449">Lipoprotein</keyword>
<evidence type="ECO:0000256" key="6">
    <source>
        <dbReference type="ARBA" id="ARBA00023157"/>
    </source>
</evidence>
<dbReference type="Gene3D" id="1.10.110.10">
    <property type="entry name" value="Plant lipid-transfer and hydrophobic proteins"/>
    <property type="match status" value="1"/>
</dbReference>
<evidence type="ECO:0000256" key="8">
    <source>
        <dbReference type="ARBA" id="ARBA00023288"/>
    </source>
</evidence>
<dbReference type="OrthoDB" id="659547at2759"/>
<comment type="similarity">
    <text evidence="2">Belongs to the plant LTP family.</text>
</comment>
<evidence type="ECO:0000256" key="7">
    <source>
        <dbReference type="ARBA" id="ARBA00023180"/>
    </source>
</evidence>
<evidence type="ECO:0000256" key="2">
    <source>
        <dbReference type="ARBA" id="ARBA00009748"/>
    </source>
</evidence>